<evidence type="ECO:0000256" key="10">
    <source>
        <dbReference type="ARBA" id="ARBA00023157"/>
    </source>
</evidence>
<proteinExistence type="predicted"/>
<dbReference type="InterPro" id="IPR036734">
    <property type="entry name" value="Neur_chan_lig-bd_sf"/>
</dbReference>
<comment type="caution">
    <text evidence="12">Lacks conserved residue(s) required for the propagation of feature annotation.</text>
</comment>
<feature type="transmembrane region" description="Helical" evidence="14">
    <location>
        <begin position="852"/>
        <end position="871"/>
    </location>
</feature>
<feature type="region of interest" description="Disordered" evidence="13">
    <location>
        <begin position="476"/>
        <end position="726"/>
    </location>
</feature>
<keyword evidence="4" id="KW-1003">Cell membrane</keyword>
<dbReference type="CDD" id="cd00112">
    <property type="entry name" value="LDLa"/>
    <property type="match status" value="1"/>
</dbReference>
<evidence type="ECO:0000256" key="6">
    <source>
        <dbReference type="ARBA" id="ARBA00022729"/>
    </source>
</evidence>
<dbReference type="SUPFAM" id="SSF90112">
    <property type="entry name" value="Neurotransmitter-gated ion-channel transmembrane pore"/>
    <property type="match status" value="1"/>
</dbReference>
<keyword evidence="8" id="KW-0406">Ion transport</keyword>
<comment type="caution">
    <text evidence="16">The sequence shown here is derived from an EMBL/GenBank/DDBJ whole genome shotgun (WGS) entry which is preliminary data.</text>
</comment>
<dbReference type="Gene3D" id="4.10.400.10">
    <property type="entry name" value="Low-density Lipoprotein Receptor"/>
    <property type="match status" value="1"/>
</dbReference>
<reference evidence="16 17" key="1">
    <citation type="journal article" date="2018" name="Nat. Ecol. Evol.">
        <title>Genomic signatures of mitonuclear coevolution across populations of Tigriopus californicus.</title>
        <authorList>
            <person name="Barreto F.S."/>
            <person name="Watson E.T."/>
            <person name="Lima T.G."/>
            <person name="Willett C.S."/>
            <person name="Edmands S."/>
            <person name="Li W."/>
            <person name="Burton R.S."/>
        </authorList>
    </citation>
    <scope>NUCLEOTIDE SEQUENCE [LARGE SCALE GENOMIC DNA]</scope>
    <source>
        <strain evidence="16 17">San Diego</strain>
    </source>
</reference>
<dbReference type="STRING" id="6832.A0A553NV42"/>
<evidence type="ECO:0000256" key="9">
    <source>
        <dbReference type="ARBA" id="ARBA00023136"/>
    </source>
</evidence>
<dbReference type="SUPFAM" id="SSF57424">
    <property type="entry name" value="LDL receptor-like module"/>
    <property type="match status" value="1"/>
</dbReference>
<dbReference type="InterPro" id="IPR023415">
    <property type="entry name" value="LDLR_class-A_CS"/>
</dbReference>
<keyword evidence="7 14" id="KW-1133">Transmembrane helix</keyword>
<dbReference type="SUPFAM" id="SSF63712">
    <property type="entry name" value="Nicotinic receptor ligand binding domain-like"/>
    <property type="match status" value="2"/>
</dbReference>
<feature type="compositionally biased region" description="Polar residues" evidence="13">
    <location>
        <begin position="661"/>
        <end position="681"/>
    </location>
</feature>
<dbReference type="InterPro" id="IPR036719">
    <property type="entry name" value="Neuro-gated_channel_TM_sf"/>
</dbReference>
<feature type="compositionally biased region" description="Polar residues" evidence="13">
    <location>
        <begin position="517"/>
        <end position="533"/>
    </location>
</feature>
<dbReference type="GO" id="GO:0005886">
    <property type="term" value="C:plasma membrane"/>
    <property type="evidence" value="ECO:0007669"/>
    <property type="project" value="UniProtKB-SubCell"/>
</dbReference>
<dbReference type="EMBL" id="VCGU01000010">
    <property type="protein sequence ID" value="TRY69295.1"/>
    <property type="molecule type" value="Genomic_DNA"/>
</dbReference>
<dbReference type="InterPro" id="IPR002172">
    <property type="entry name" value="LDrepeatLR_classA_rpt"/>
</dbReference>
<dbReference type="PROSITE" id="PS01209">
    <property type="entry name" value="LDLRA_1"/>
    <property type="match status" value="1"/>
</dbReference>
<evidence type="ECO:0000256" key="8">
    <source>
        <dbReference type="ARBA" id="ARBA00023065"/>
    </source>
</evidence>
<dbReference type="InterPro" id="IPR038050">
    <property type="entry name" value="Neuro_actylchol_rec"/>
</dbReference>
<keyword evidence="6" id="KW-0732">Signal</keyword>
<feature type="domain" description="Neurotransmitter-gated ion-channel ligand-binding" evidence="15">
    <location>
        <begin position="92"/>
        <end position="189"/>
    </location>
</feature>
<feature type="disulfide bond" evidence="12">
    <location>
        <begin position="68"/>
        <end position="83"/>
    </location>
</feature>
<organism evidence="16 17">
    <name type="scientific">Tigriopus californicus</name>
    <name type="common">Marine copepod</name>
    <dbReference type="NCBI Taxonomy" id="6832"/>
    <lineage>
        <taxon>Eukaryota</taxon>
        <taxon>Metazoa</taxon>
        <taxon>Ecdysozoa</taxon>
        <taxon>Arthropoda</taxon>
        <taxon>Crustacea</taxon>
        <taxon>Multicrustacea</taxon>
        <taxon>Hexanauplia</taxon>
        <taxon>Copepoda</taxon>
        <taxon>Harpacticoida</taxon>
        <taxon>Harpacticidae</taxon>
        <taxon>Tigriopus</taxon>
    </lineage>
</organism>
<evidence type="ECO:0000256" key="4">
    <source>
        <dbReference type="ARBA" id="ARBA00022475"/>
    </source>
</evidence>
<dbReference type="SMART" id="SM00192">
    <property type="entry name" value="LDLa"/>
    <property type="match status" value="1"/>
</dbReference>
<dbReference type="Gene3D" id="2.70.170.10">
    <property type="entry name" value="Neurotransmitter-gated ion-channel ligand-binding domain"/>
    <property type="match status" value="1"/>
</dbReference>
<dbReference type="Gene3D" id="1.20.58.390">
    <property type="entry name" value="Neurotransmitter-gated ion-channel transmembrane domain"/>
    <property type="match status" value="1"/>
</dbReference>
<dbReference type="GO" id="GO:0005230">
    <property type="term" value="F:extracellular ligand-gated monoatomic ion channel activity"/>
    <property type="evidence" value="ECO:0007669"/>
    <property type="project" value="InterPro"/>
</dbReference>
<evidence type="ECO:0000256" key="13">
    <source>
        <dbReference type="SAM" id="MobiDB-lite"/>
    </source>
</evidence>
<evidence type="ECO:0000256" key="3">
    <source>
        <dbReference type="ARBA" id="ARBA00022448"/>
    </source>
</evidence>
<dbReference type="Pfam" id="PF02931">
    <property type="entry name" value="Neur_chan_LBD"/>
    <property type="match status" value="1"/>
</dbReference>
<name>A0A553NV42_TIGCA</name>
<dbReference type="InterPro" id="IPR006028">
    <property type="entry name" value="GABAA/Glycine_rcpt"/>
</dbReference>
<dbReference type="InterPro" id="IPR036055">
    <property type="entry name" value="LDL_receptor-like_sf"/>
</dbReference>
<keyword evidence="17" id="KW-1185">Reference proteome</keyword>
<evidence type="ECO:0000256" key="11">
    <source>
        <dbReference type="ARBA" id="ARBA00023303"/>
    </source>
</evidence>
<feature type="compositionally biased region" description="Basic residues" evidence="13">
    <location>
        <begin position="690"/>
        <end position="702"/>
    </location>
</feature>
<keyword evidence="10 12" id="KW-1015">Disulfide bond</keyword>
<evidence type="ECO:0000256" key="12">
    <source>
        <dbReference type="PROSITE-ProRule" id="PRU00124"/>
    </source>
</evidence>
<dbReference type="AlphaFoldDB" id="A0A553NV42"/>
<evidence type="ECO:0000259" key="15">
    <source>
        <dbReference type="Pfam" id="PF02931"/>
    </source>
</evidence>
<dbReference type="PRINTS" id="PR00253">
    <property type="entry name" value="GABAARECEPTR"/>
</dbReference>
<dbReference type="PROSITE" id="PS50068">
    <property type="entry name" value="LDLRA_2"/>
    <property type="match status" value="1"/>
</dbReference>
<feature type="transmembrane region" description="Helical" evidence="14">
    <location>
        <begin position="385"/>
        <end position="406"/>
    </location>
</feature>
<dbReference type="InterPro" id="IPR006201">
    <property type="entry name" value="Neur_channel"/>
</dbReference>
<evidence type="ECO:0000256" key="5">
    <source>
        <dbReference type="ARBA" id="ARBA00022692"/>
    </source>
</evidence>
<feature type="transmembrane region" description="Helical" evidence="14">
    <location>
        <begin position="355"/>
        <end position="373"/>
    </location>
</feature>
<keyword evidence="9 14" id="KW-0472">Membrane</keyword>
<feature type="region of interest" description="Disordered" evidence="13">
    <location>
        <begin position="757"/>
        <end position="781"/>
    </location>
</feature>
<feature type="disulfide bond" evidence="12">
    <location>
        <begin position="56"/>
        <end position="74"/>
    </location>
</feature>
<dbReference type="InterPro" id="IPR006202">
    <property type="entry name" value="Neur_chan_lig-bd"/>
</dbReference>
<gene>
    <name evidence="16" type="ORF">TCAL_12576</name>
</gene>
<feature type="transmembrane region" description="Helical" evidence="14">
    <location>
        <begin position="322"/>
        <end position="343"/>
    </location>
</feature>
<accession>A0A553NV42</accession>
<evidence type="ECO:0000313" key="17">
    <source>
        <dbReference type="Proteomes" id="UP000318571"/>
    </source>
</evidence>
<dbReference type="PROSITE" id="PS00236">
    <property type="entry name" value="NEUROTR_ION_CHANNEL"/>
    <property type="match status" value="1"/>
</dbReference>
<dbReference type="PANTHER" id="PTHR18945">
    <property type="entry name" value="NEUROTRANSMITTER GATED ION CHANNEL"/>
    <property type="match status" value="1"/>
</dbReference>
<evidence type="ECO:0000256" key="2">
    <source>
        <dbReference type="ARBA" id="ARBA00004236"/>
    </source>
</evidence>
<feature type="compositionally biased region" description="Polar residues" evidence="13">
    <location>
        <begin position="623"/>
        <end position="635"/>
    </location>
</feature>
<keyword evidence="3" id="KW-0813">Transport</keyword>
<evidence type="ECO:0000256" key="7">
    <source>
        <dbReference type="ARBA" id="ARBA00022989"/>
    </source>
</evidence>
<dbReference type="Proteomes" id="UP000318571">
    <property type="component" value="Chromosome 1"/>
</dbReference>
<keyword evidence="11" id="KW-0407">Ion channel</keyword>
<dbReference type="GO" id="GO:0004888">
    <property type="term" value="F:transmembrane signaling receptor activity"/>
    <property type="evidence" value="ECO:0007669"/>
    <property type="project" value="InterPro"/>
</dbReference>
<dbReference type="InterPro" id="IPR018000">
    <property type="entry name" value="Neurotransmitter_ion_chnl_CS"/>
</dbReference>
<protein>
    <recommendedName>
        <fullName evidence="15">Neurotransmitter-gated ion-channel ligand-binding domain-containing protein</fullName>
    </recommendedName>
</protein>
<evidence type="ECO:0000256" key="14">
    <source>
        <dbReference type="SAM" id="Phobius"/>
    </source>
</evidence>
<evidence type="ECO:0000256" key="1">
    <source>
        <dbReference type="ARBA" id="ARBA00004141"/>
    </source>
</evidence>
<sequence length="872" mass="100186">MISLTDPYAYAFHNTSQDYPLGKRSWYFVNESCLHNRFQIRRLKLTTCEAESQFTCDDGTCISIMGRCDQKRDCDDFSDEFDCKLVSLNQFHYIKDYPPQERGGRRTEVTYHVEILSLDDIRELGMSLNVQFRLNLSWLDPRIIYHNLKDDPVMNSLTQGEKEKIWIPKIIFNNTDDENESILDAKASLSVIKQSLPMRSVEKAEVTKLVMHGNYTLSSIKEEGTDEKYIFSGSENPLVYSRHHNIQFQCNFDMTYYPFDVQMCYMIFRRIPHGRFALNPSQVRSLTYLGERELLQYFIDDWNILTESASGFVIVIRMKRRYLYQLLTTYLPSLCLFFIIHATQYFKISYFHTRIMVSLTGMLVMTTLFLNTSSTLPKTSYFKMIDIWMVFGLLLPFLEVVLHTVTEYRRRDPRYRPPFEEIRAPSCTPIEINPGHAKCKNNARMMGRPGPGHLDFGSKYPSTTCCRDLQNGRHEWMGGGLNTDESLILPLPPPSPTSSHSNLDDKSAGDEAFGIIVQSSPPNTQIVRTCSLRSQERRRKRRDASGSRSSNIEMHGSRSSHQLDGDTTGCTRHVGPTIKVEDAMVEAEDRDQRCPLMRPISGDNLQVKSPDRHSPISDCKLSGQGQRLPSPSTQKALFPSTPTPSSSRVSGLETSPRLEESQSPEIPSNPQILFSQGQSFTCGPDLGYQHHPRHHPHRHHHSSVLSEANEGGDGKKQGQDQSTRLARGKETSAWLLKNNRYWKWIYSCCVRPELTNEQQTNKDQDQQQQQQQQRQKHQFVRQHSRRPGHHCCCCQRGSNPQVRTLNVEDCQYDENAQSGLLTPALPWDIPDESEKPLSRSPDLVTADLSRTIVPLLIFLFNVIYWTVAFLHN</sequence>
<dbReference type="Pfam" id="PF00057">
    <property type="entry name" value="Ldl_recept_a"/>
    <property type="match status" value="1"/>
</dbReference>
<comment type="subcellular location">
    <subcellularLocation>
        <location evidence="2">Cell membrane</location>
    </subcellularLocation>
    <subcellularLocation>
        <location evidence="1">Membrane</location>
        <topology evidence="1">Multi-pass membrane protein</topology>
    </subcellularLocation>
</comment>
<keyword evidence="5 14" id="KW-0812">Transmembrane</keyword>
<evidence type="ECO:0000313" key="16">
    <source>
        <dbReference type="EMBL" id="TRY69295.1"/>
    </source>
</evidence>